<reference evidence="1" key="3">
    <citation type="submission" date="2023-05" db="EMBL/GenBank/DDBJ databases">
        <authorList>
            <person name="Smith C.H."/>
        </authorList>
    </citation>
    <scope>NUCLEOTIDE SEQUENCE</scope>
    <source>
        <strain evidence="1">CHS0354</strain>
        <tissue evidence="1">Mantle</tissue>
    </source>
</reference>
<evidence type="ECO:0000313" key="1">
    <source>
        <dbReference type="EMBL" id="KAK3577648.1"/>
    </source>
</evidence>
<name>A0AAE0VGQ7_9BIVA</name>
<keyword evidence="2" id="KW-1185">Reference proteome</keyword>
<sequence>MRRYISQHFLVLKCCQTLHLGSISTVLLMEKNATIPVKPCIGSPPAGLITRALLSATSVDEMVRITRNEGYGAADGFHANIASLNHKEMWSLEVGPGKFESLLELTTIQEQADPENFVIISISTRIIILRTLCRTFIYHLQMHAPNVHERCRHLGHSGMSKRSSTTRRTACIQYTGVHEAHIQV</sequence>
<dbReference type="EMBL" id="JAEAOA010001478">
    <property type="protein sequence ID" value="KAK3577648.1"/>
    <property type="molecule type" value="Genomic_DNA"/>
</dbReference>
<gene>
    <name evidence="1" type="ORF">CHS0354_024957</name>
</gene>
<dbReference type="AlphaFoldDB" id="A0AAE0VGQ7"/>
<dbReference type="Proteomes" id="UP001195483">
    <property type="component" value="Unassembled WGS sequence"/>
</dbReference>
<proteinExistence type="predicted"/>
<reference evidence="1" key="2">
    <citation type="journal article" date="2021" name="Genome Biol. Evol.">
        <title>Developing a high-quality reference genome for a parasitic bivalve with doubly uniparental inheritance (Bivalvia: Unionida).</title>
        <authorList>
            <person name="Smith C.H."/>
        </authorList>
    </citation>
    <scope>NUCLEOTIDE SEQUENCE</scope>
    <source>
        <strain evidence="1">CHS0354</strain>
        <tissue evidence="1">Mantle</tissue>
    </source>
</reference>
<accession>A0AAE0VGQ7</accession>
<evidence type="ECO:0000313" key="2">
    <source>
        <dbReference type="Proteomes" id="UP001195483"/>
    </source>
</evidence>
<protein>
    <submittedName>
        <fullName evidence="1">Uncharacterized protein</fullName>
    </submittedName>
</protein>
<comment type="caution">
    <text evidence="1">The sequence shown here is derived from an EMBL/GenBank/DDBJ whole genome shotgun (WGS) entry which is preliminary data.</text>
</comment>
<reference evidence="1" key="1">
    <citation type="journal article" date="2021" name="Genome Biol. Evol.">
        <title>A High-Quality Reference Genome for a Parasitic Bivalve with Doubly Uniparental Inheritance (Bivalvia: Unionida).</title>
        <authorList>
            <person name="Smith C.H."/>
        </authorList>
    </citation>
    <scope>NUCLEOTIDE SEQUENCE</scope>
    <source>
        <strain evidence="1">CHS0354</strain>
    </source>
</reference>
<organism evidence="1 2">
    <name type="scientific">Potamilus streckersoni</name>
    <dbReference type="NCBI Taxonomy" id="2493646"/>
    <lineage>
        <taxon>Eukaryota</taxon>
        <taxon>Metazoa</taxon>
        <taxon>Spiralia</taxon>
        <taxon>Lophotrochozoa</taxon>
        <taxon>Mollusca</taxon>
        <taxon>Bivalvia</taxon>
        <taxon>Autobranchia</taxon>
        <taxon>Heteroconchia</taxon>
        <taxon>Palaeoheterodonta</taxon>
        <taxon>Unionida</taxon>
        <taxon>Unionoidea</taxon>
        <taxon>Unionidae</taxon>
        <taxon>Ambleminae</taxon>
        <taxon>Lampsilini</taxon>
        <taxon>Potamilus</taxon>
    </lineage>
</organism>